<feature type="compositionally biased region" description="Basic residues" evidence="1">
    <location>
        <begin position="280"/>
        <end position="290"/>
    </location>
</feature>
<protein>
    <submittedName>
        <fullName evidence="2">Uncharacterized protein</fullName>
    </submittedName>
</protein>
<feature type="region of interest" description="Disordered" evidence="1">
    <location>
        <begin position="3957"/>
        <end position="3993"/>
    </location>
</feature>
<feature type="region of interest" description="Disordered" evidence="1">
    <location>
        <begin position="1588"/>
        <end position="1610"/>
    </location>
</feature>
<feature type="compositionally biased region" description="Low complexity" evidence="1">
    <location>
        <begin position="947"/>
        <end position="963"/>
    </location>
</feature>
<feature type="region of interest" description="Disordered" evidence="1">
    <location>
        <begin position="63"/>
        <end position="114"/>
    </location>
</feature>
<dbReference type="EMBL" id="JAWDGP010000281">
    <property type="protein sequence ID" value="KAK3801896.1"/>
    <property type="molecule type" value="Genomic_DNA"/>
</dbReference>
<feature type="non-terminal residue" evidence="2">
    <location>
        <position position="4548"/>
    </location>
</feature>
<feature type="region of interest" description="Disordered" evidence="1">
    <location>
        <begin position="1112"/>
        <end position="1135"/>
    </location>
</feature>
<feature type="region of interest" description="Disordered" evidence="1">
    <location>
        <begin position="279"/>
        <end position="337"/>
    </location>
</feature>
<keyword evidence="3" id="KW-1185">Reference proteome</keyword>
<feature type="compositionally biased region" description="Polar residues" evidence="1">
    <location>
        <begin position="1599"/>
        <end position="1610"/>
    </location>
</feature>
<feature type="compositionally biased region" description="Polar residues" evidence="1">
    <location>
        <begin position="4344"/>
        <end position="4361"/>
    </location>
</feature>
<feature type="compositionally biased region" description="Basic and acidic residues" evidence="1">
    <location>
        <begin position="318"/>
        <end position="333"/>
    </location>
</feature>
<name>A0AAE1BAC7_9GAST</name>
<dbReference type="Proteomes" id="UP001283361">
    <property type="component" value="Unassembled WGS sequence"/>
</dbReference>
<accession>A0AAE1BAC7</accession>
<feature type="region of interest" description="Disordered" evidence="1">
    <location>
        <begin position="915"/>
        <end position="996"/>
    </location>
</feature>
<feature type="compositionally biased region" description="Polar residues" evidence="1">
    <location>
        <begin position="2627"/>
        <end position="2636"/>
    </location>
</feature>
<feature type="compositionally biased region" description="Basic and acidic residues" evidence="1">
    <location>
        <begin position="23"/>
        <end position="36"/>
    </location>
</feature>
<feature type="region of interest" description="Disordered" evidence="1">
    <location>
        <begin position="2776"/>
        <end position="2812"/>
    </location>
</feature>
<feature type="compositionally biased region" description="Basic and acidic residues" evidence="1">
    <location>
        <begin position="1"/>
        <end position="15"/>
    </location>
</feature>
<feature type="compositionally biased region" description="Polar residues" evidence="1">
    <location>
        <begin position="2599"/>
        <end position="2613"/>
    </location>
</feature>
<feature type="compositionally biased region" description="Polar residues" evidence="1">
    <location>
        <begin position="4417"/>
        <end position="4427"/>
    </location>
</feature>
<feature type="compositionally biased region" description="Low complexity" evidence="1">
    <location>
        <begin position="644"/>
        <end position="664"/>
    </location>
</feature>
<feature type="compositionally biased region" description="Low complexity" evidence="1">
    <location>
        <begin position="4199"/>
        <end position="4211"/>
    </location>
</feature>
<feature type="region of interest" description="Disordered" evidence="1">
    <location>
        <begin position="644"/>
        <end position="670"/>
    </location>
</feature>
<feature type="compositionally biased region" description="Low complexity" evidence="1">
    <location>
        <begin position="2614"/>
        <end position="2626"/>
    </location>
</feature>
<proteinExistence type="predicted"/>
<feature type="compositionally biased region" description="Polar residues" evidence="1">
    <location>
        <begin position="94"/>
        <end position="114"/>
    </location>
</feature>
<comment type="caution">
    <text evidence="2">The sequence shown here is derived from an EMBL/GenBank/DDBJ whole genome shotgun (WGS) entry which is preliminary data.</text>
</comment>
<feature type="compositionally biased region" description="Basic and acidic residues" evidence="1">
    <location>
        <begin position="291"/>
        <end position="306"/>
    </location>
</feature>
<feature type="region of interest" description="Disordered" evidence="1">
    <location>
        <begin position="1238"/>
        <end position="1312"/>
    </location>
</feature>
<gene>
    <name evidence="2" type="ORF">RRG08_054531</name>
</gene>
<organism evidence="2 3">
    <name type="scientific">Elysia crispata</name>
    <name type="common">lettuce slug</name>
    <dbReference type="NCBI Taxonomy" id="231223"/>
    <lineage>
        <taxon>Eukaryota</taxon>
        <taxon>Metazoa</taxon>
        <taxon>Spiralia</taxon>
        <taxon>Lophotrochozoa</taxon>
        <taxon>Mollusca</taxon>
        <taxon>Gastropoda</taxon>
        <taxon>Heterobranchia</taxon>
        <taxon>Euthyneura</taxon>
        <taxon>Panpulmonata</taxon>
        <taxon>Sacoglossa</taxon>
        <taxon>Placobranchoidea</taxon>
        <taxon>Plakobranchidae</taxon>
        <taxon>Elysia</taxon>
    </lineage>
</organism>
<sequence>LGDVQIRDHSHDSRQGRLSLSAEQREQRNAELRRKQQEKRLQIMLKKERQRIWNRERRRQKEMLAQQISQGQGKTQETQDSNSLSSGVIISSPRPKNQNSKRWPNNQNLSRQGSFCGSQENVKVQGDRQVSQQTQIHHSDADVEVSTTVLEESLEMTAKRKLFLDTCVESTAVTSSPYQSCTDATSAPDLSKSPADSTTGEMWIATMSNKHPERVDADSSTGCSSINLKIVRRWAMRDDMSSSEEDAHEYVPVKHSRTSGRTIKPVERRLEKAVVDASMKKRGRRVKRKKNREEARTCGEPEKDVDAFGPSPNISPKFRKEQVSSSMKREETNKSVNSQCLQNDTEGSAAILSEQTKLTLTTDTNQLSSESLHSPKKLECNTTVITSPTFSETPSNCKQLSSPAQKQPSQPAEISTSSSLLVGSYLESLSKNGVNDGTDVDNLEMYLNHMPSLQNCQQNVHKNQSSHCSLDSLNLNTGFLDFLNAPVHSAPNTMISSTSTSTSTAVPDFPLPPHLYVPFSLSPKIIHSSSTLSSPRQTLEPSSSAVTLQVPSSASCQMRNNLSSPFLSNEAVDHLAHQTLSEIQIPSLNIAKDYLSASSGNKTTIAATESVPSTVIVTLSMDTNLMQMPEALPINAPHQTSLSLQNLQSKQQQQQKQVQSSHQNDLNQFRGGREMSRQLVEEMLTNLSNTQENSSGVQPAPIHENHRVQTCQGPQLLQSPASFGSIHRASSSLLVSGDVRPPSAHSNNSIHLQALYGHSPSYNLKAQHNLSSVQGIFSGERVYNRPQTTSHVRGPSIPPFLSTSVQSSQSLPIPADEFRGSQPAHNPLSFPQPLGMPQPRFQNAHRISDVQIPHTVQTANNTNAQPWMNYPRLAAGTQKQHQLPLRSLLRPQQNQYQDYSLVLQRQTPQSIRMQCTQNSQNKVTNLSTSNPKPLLREKSDQQQEQPNGNQHMLQQNNQQPRQTQSHRLAVPSSQRFLSNAVDDQNDRIRRQRQPVLQPMGIETHQQGNNTSNRLEPFEKIHGNQGAQPHELGPLNDIERRLPSTQNKDESCQKIFQVIPKAHSNKFTKVHLSNIARPYTQSKSLIPPLHDIRRTNTLSRGAFQGVISTLKESNVSRVEQTSSENLVSQPKSQPPQISLAQIPWSNARLPTHPASQGLSSSSTSRFQNPQLVMSSLRPYLSNATQAFKSQEHPRTHSQFQSTYSRILSSTEAQSSVFNLRPPLPGQAKNQPRISLAHQSREGVSPGMCLPVKIGERPTVPSPAKRTRMETQGSSGMLSQTPVNNCSPFQISAQTSSVSRPSMSASVGGPSGKKFHRTSLLQALDLKHPSPLNLPSNSGRPVNTQPCVLTSQEVSANEKQQLGQKTRNTLLSSKSQEAVKRTASQAFSTHPIVNRVAMDYPLTNAQIKKEFASSDAQSFSSGQRITCTDLPLKRLREDNQLNTDKEQHNVKNLHESFGSNNRESINQSLTLKSTQTKTLEAASCSRSGSTSAPDVPDHIRIKKEYHEASSNYVASVPRTSTNIVNVITGSSHCVTLSSSVSKSVLSSSLTTVPSHIRMKQECHRLQDNPTARLSTAVRLTTSSHITCKSAPGPSVIAPPLGSQQSKSSYDHQSSIKIKQEHYTQAVTEKPPTVLPVTSSTAALLTMISISNLTVFSPQKGSGTLQTFEGGTQSVTSGISRQVQIKQEQYMRNDSELQPTNLPPSSYSITSRTKPSYQSISTSLQKSVAALAIDGIAKQTLPSKVRIKQEQHARDTYGSESAESTVTTPSLPILMSAKVAEANQSVSLQENSGQLAQGDRKLVSDRPKLPHHVMIKQEQYAQCTSRAESAVPKAVSVSAPVSTVMAKSHVPATSLLQKRNEETVSARPALPHHVKIKQEQHARQSALEFTNVSTTVIASNQGESSTLIASNQGESSTLIASNQGESSTLIALNQGESSPLLKRDNQLQSQQTGLGTGRPKLPYHVRIKQEHHKTAQNELSPPNVDVNKPFLTSSQPGPCTEQSSLTFSVVKTFHKSMTSQTFSSSIVQTSKSSNTSSSAAPPHVQIKQEKHIAALEALSEKDACTTSTSTYPASRSVFSQTPVSSLLQTILRSPNFVSKNSQNVVKKTDVHKADKMQTRASSLVVDEVPLTSASTSSNLSVNLSSCATVTLPTNSAVAKPHFSTASSLPMHIRIKQEKILSQVSSTSSSSSSSSTSPVSPPAFDTSAPISVATSVAITKITEATVPTQKTCEVVYSTMTKQSTAKTLTTTSSSQISHLPLQVRIKMEKNYHLLSDDSEQSISPALNGENLITTLRGKNSQSFSNASRTAYTLGDKNHPEQFMSLPQESNEQAVDLSTSRKSVNELKSTASSTSISTSLHLNRNWTATTTTTAITTATTTDTAAVSRSAGAQKICSALGSGCIEKFRARHDLPLHIRVKVEHIMNEEEDRAADEISTDEMEEMQDESLPWQVKTFSIGPSMPEAQASITDTSVANKTKSASAATSNSSFLPVFNMLGISQPSELSVTLAHETGKPTDQRAKLDDTPILPARETSTTQSSDMPLGLSQHAQLGANEALFSGGSLHVPCATETPSLATTVMISQASESGSTEDAEKSNVHMDGSAVSSKKQLSPNIPIQSVSKENSSGSSENIQSQDEQFTRTTVSHVLPIKMKQTQGSPVTPALTIHHTLPQVIQTRDSATENLLKQSSPAASARTELRDPTTRPVLTQDTWIRPLLVQNSAIRSALTPGTPVPLAATQGSPIKPILPQNVCGIPVSPRSTLSRALFSESIISLSETHPVHHNLLDSTPPSTRGVSLNESNTNRGQRSSPETQSAEQQRVLVTEGILLLQEQSVVESQSLIDSYIALQPGTVITVAGETMLDKDHLNTECAPHSETQPFVFEQIDNGGTFSTPRALTIEELQPALGCTCIDDQQLSLETLEIARGLGITIADSAASSAIVLDTTVHYESLDNVTKQNMARGDAHFDSSISISTLSTTSLADSALSRTAKDVNSSSFAATSLTAAGAPCAKQDISVTDILQVVTPDDALQTARTVEIDQNLINTDSNTTKNTISSVEVSQTIPDGASQKNTAELNYQVNVTQMAYDSPVKTDEDVSTSASVPTKVSSKVTNASSLGTGFYSTNTAAAALRDTSPRSAVIKCDLDTAASILTSTATTIPSNTGTGHPPTTQYQVVATSQASPIPAMAVKSEYQQPVSSAVTVVEGPQSSMFTSYCVVVAPPAENPQIKSDVDAPSIFPITSSVAPNYEVVVAPSSNLPENRPIKQDVDSLTSEPNVTPLSIGKSLSAQNIGKATCPAREYPTVACTIDLGLVKTDIDSPASNTASTAAVHSSVTENSRFQVVVSSAESFDLVGIKSVKTDIDSLSTSTATTSATVHTSEAETTLSQYQVVVSTSGNKSSDRLEMRSVKIDMDSASTDGPKGASATESASASQYQVVVSTATSFHLMGTGLVKTDFDSLTTNAATTSATIHTSVAETNPVPQNQVVVSTTSNESSALLGMKTAKTDIDSLANNSSINAASSTLCKLPTGPTAVSQYQVVVSMNDSSGGQGLKSVKTDIESLTINSVQIGNKAHTDISAGNSLDQSFKICPTVRGLSHVKTDVDSSTTGANRRAAESSAMETPQFEVFVASVPELSDENIRDKQPIKADPNDAVSNSGTTMITPHVLLSGKANSGVTEDSPYNVITETVVSELAVPETDAVAVTSDVVKAEVTDQFMQAKERKFVMTNQDAPTFASQGSSFLQDNPFGLTPVTPGPTTSTKLVSASIIQPPKVFAPASIPLIPGASTVGAKTVIENSSSVLTVLSSVAVSRSECGALPSATATFPNTETSCSLLLGSGGQLHLETAWSALQQPGTAQGRPQNDLVLDEEPNFFILMNSPITSSSALEAPSNDYSDQAICEPMSSAPPTTMELPSTGYTVTVSLPGTDDQSEEQDQTMASIPAVCEVKKEIVLEVNLRRELIDLSHEEDSPFSAPATEDTNSAVNKASEEHQPCNEDNSASSSCKPLEECQEIIADLPVLLDNNMLAGQRAQVTGQPTGQLLVNEDVKQGEVGLSFPLRQREEIIDLRDDDDDDVIAAPNDSNHGSNQSPVSQLPIVPGPVDAQRGRSGRQTTTPVDQCPNSVHVSRSSGEQTASQIEKAIANVAIKYRDIVTDISDDEDSGDKEQIKDTTNGCVEILIVEDSEAKTNEIQSHATGIEGLSQHSDISEQQSSSTALPPAAAASNSSQAIPLAQITKQDVTTVIYPNSSTVIDLCDDEDDLNADGAMEVDKNLICVDSPKENSNAAADSVTSFKNASKVSASNTSVDVDVDSDDDVIVMADLSTGPSIFSPSKVESESLISNNLTINQTAIASSASDPQPLTLPQEQSSMAVSASGEDEETVSVASSECSLRSILALPSTPGRPEGGRRSSVASSESSATTGLPPSTALLSSMFSPKQKSGGKNAGQSRSSRSSISGNTSLPLPSVDSSIGRTLANLVSWDKTRVSAWLVDHKLDKICPNLMNLDGRGLQRMAFEYWRDADVFFQRIKKALGVSIFQAMVICKSMKELTGTENGDKEES</sequence>
<feature type="compositionally biased region" description="Polar residues" evidence="1">
    <location>
        <begin position="915"/>
        <end position="931"/>
    </location>
</feature>
<feature type="compositionally biased region" description="Low complexity" evidence="1">
    <location>
        <begin position="2180"/>
        <end position="2194"/>
    </location>
</feature>
<reference evidence="2" key="1">
    <citation type="journal article" date="2023" name="G3 (Bethesda)">
        <title>A reference genome for the long-term kleptoplast-retaining sea slug Elysia crispata morphotype clarki.</title>
        <authorList>
            <person name="Eastman K.E."/>
            <person name="Pendleton A.L."/>
            <person name="Shaikh M.A."/>
            <person name="Suttiyut T."/>
            <person name="Ogas R."/>
            <person name="Tomko P."/>
            <person name="Gavelis G."/>
            <person name="Widhalm J.R."/>
            <person name="Wisecaver J.H."/>
        </authorList>
    </citation>
    <scope>NUCLEOTIDE SEQUENCE</scope>
    <source>
        <strain evidence="2">ECLA1</strain>
    </source>
</reference>
<feature type="region of interest" description="Disordered" evidence="1">
    <location>
        <begin position="4055"/>
        <end position="4124"/>
    </location>
</feature>
<evidence type="ECO:0000313" key="2">
    <source>
        <dbReference type="EMBL" id="KAK3801896.1"/>
    </source>
</evidence>
<feature type="region of interest" description="Disordered" evidence="1">
    <location>
        <begin position="1"/>
        <end position="36"/>
    </location>
</feature>
<evidence type="ECO:0000256" key="1">
    <source>
        <dbReference type="SAM" id="MobiDB-lite"/>
    </source>
</evidence>
<feature type="compositionally biased region" description="Polar residues" evidence="1">
    <location>
        <begin position="4099"/>
        <end position="4124"/>
    </location>
</feature>
<feature type="compositionally biased region" description="Low complexity" evidence="1">
    <location>
        <begin position="1294"/>
        <end position="1304"/>
    </location>
</feature>
<feature type="region of interest" description="Disordered" evidence="1">
    <location>
        <begin position="2578"/>
        <end position="2636"/>
    </location>
</feature>
<feature type="region of interest" description="Disordered" evidence="1">
    <location>
        <begin position="175"/>
        <end position="197"/>
    </location>
</feature>
<feature type="compositionally biased region" description="Polar residues" evidence="1">
    <location>
        <begin position="66"/>
        <end position="80"/>
    </location>
</feature>
<feature type="compositionally biased region" description="Low complexity" evidence="1">
    <location>
        <begin position="81"/>
        <end position="92"/>
    </location>
</feature>
<feature type="region of interest" description="Disordered" evidence="1">
    <location>
        <begin position="4190"/>
        <end position="4211"/>
    </location>
</feature>
<evidence type="ECO:0000313" key="3">
    <source>
        <dbReference type="Proteomes" id="UP001283361"/>
    </source>
</evidence>
<feature type="compositionally biased region" description="Polar residues" evidence="1">
    <location>
        <begin position="175"/>
        <end position="185"/>
    </location>
</feature>
<feature type="compositionally biased region" description="Polar residues" evidence="1">
    <location>
        <begin position="4070"/>
        <end position="4082"/>
    </location>
</feature>
<feature type="region of interest" description="Disordered" evidence="1">
    <location>
        <begin position="389"/>
        <end position="415"/>
    </location>
</feature>
<feature type="compositionally biased region" description="Polar residues" evidence="1">
    <location>
        <begin position="2780"/>
        <end position="2812"/>
    </location>
</feature>
<feature type="compositionally biased region" description="Polar residues" evidence="1">
    <location>
        <begin position="1268"/>
        <end position="1293"/>
    </location>
</feature>
<feature type="region of interest" description="Disordered" evidence="1">
    <location>
        <begin position="2180"/>
        <end position="2201"/>
    </location>
</feature>
<feature type="compositionally biased region" description="Low complexity" evidence="1">
    <location>
        <begin position="4398"/>
        <end position="4410"/>
    </location>
</feature>
<feature type="region of interest" description="Disordered" evidence="1">
    <location>
        <begin position="4344"/>
        <end position="4451"/>
    </location>
</feature>